<comment type="caution">
    <text evidence="1">The sequence shown here is derived from an EMBL/GenBank/DDBJ whole genome shotgun (WGS) entry which is preliminary data.</text>
</comment>
<proteinExistence type="predicted"/>
<dbReference type="EMBL" id="JBEUSY010000490">
    <property type="protein sequence ID" value="KAL1229403.1"/>
    <property type="molecule type" value="Genomic_DNA"/>
</dbReference>
<organism evidence="1 2">
    <name type="scientific">Trichinella spiralis</name>
    <name type="common">Trichina worm</name>
    <dbReference type="NCBI Taxonomy" id="6334"/>
    <lineage>
        <taxon>Eukaryota</taxon>
        <taxon>Metazoa</taxon>
        <taxon>Ecdysozoa</taxon>
        <taxon>Nematoda</taxon>
        <taxon>Enoplea</taxon>
        <taxon>Dorylaimia</taxon>
        <taxon>Trichinellida</taxon>
        <taxon>Trichinellidae</taxon>
        <taxon>Trichinella</taxon>
    </lineage>
</organism>
<accession>A0ABR3K4J2</accession>
<keyword evidence="2" id="KW-1185">Reference proteome</keyword>
<sequence length="140" mass="15947">MLIPQKSRGLSEQKMLPKKKHSICQRFLKCSIIVVIPLIYGRHENSNKNGKAGEAKIRAFMSHLRCLAKKTTRLQKVVEALLNFEKGYPFDGDQVCVSRTPRRPDLPYINPQIEDTHPFPLILSELASEHQNNVYPSPPA</sequence>
<reference evidence="1 2" key="1">
    <citation type="submission" date="2024-07" db="EMBL/GenBank/DDBJ databases">
        <title>Enhanced genomic and transcriptomic resources for Trichinella pseudospiralis and T. spiralis underpin the discovery of pronounced molecular differences between stages and species.</title>
        <authorList>
            <person name="Pasi K.K."/>
            <person name="La Rosa G."/>
            <person name="Gomez-Morales M.A."/>
            <person name="Tosini F."/>
            <person name="Sumanam S."/>
            <person name="Young N.D."/>
            <person name="Chang B.C."/>
            <person name="Robin G.B."/>
        </authorList>
    </citation>
    <scope>NUCLEOTIDE SEQUENCE [LARGE SCALE GENOMIC DNA]</scope>
    <source>
        <strain evidence="1">ISS534</strain>
    </source>
</reference>
<dbReference type="Proteomes" id="UP001558632">
    <property type="component" value="Unassembled WGS sequence"/>
</dbReference>
<evidence type="ECO:0000313" key="1">
    <source>
        <dbReference type="EMBL" id="KAL1229403.1"/>
    </source>
</evidence>
<protein>
    <submittedName>
        <fullName evidence="1">Monocyte differentiation antigen CD14</fullName>
    </submittedName>
</protein>
<gene>
    <name evidence="1" type="ORF">TSPI_04506</name>
</gene>
<evidence type="ECO:0000313" key="2">
    <source>
        <dbReference type="Proteomes" id="UP001558632"/>
    </source>
</evidence>
<name>A0ABR3K4J2_TRISP</name>